<proteinExistence type="inferred from homology"/>
<dbReference type="GO" id="GO:0006364">
    <property type="term" value="P:rRNA processing"/>
    <property type="evidence" value="ECO:0007669"/>
    <property type="project" value="UniProtKB-UniRule"/>
</dbReference>
<dbReference type="InterPro" id="IPR056792">
    <property type="entry name" value="PRC_RimM"/>
</dbReference>
<dbReference type="InterPro" id="IPR009000">
    <property type="entry name" value="Transl_B-barrel_sf"/>
</dbReference>
<dbReference type="NCBIfam" id="TIGR02273">
    <property type="entry name" value="16S_RimM"/>
    <property type="match status" value="1"/>
</dbReference>
<keyword evidence="2 5" id="KW-0690">Ribosome biogenesis</keyword>
<evidence type="ECO:0000313" key="9">
    <source>
        <dbReference type="Proteomes" id="UP000239549"/>
    </source>
</evidence>
<protein>
    <recommendedName>
        <fullName evidence="5">Ribosome maturation factor RimM</fullName>
    </recommendedName>
</protein>
<dbReference type="EMBL" id="BFAV01000016">
    <property type="protein sequence ID" value="GBF31990.1"/>
    <property type="molecule type" value="Genomic_DNA"/>
</dbReference>
<comment type="caution">
    <text evidence="8">The sequence shown here is derived from an EMBL/GenBank/DDBJ whole genome shotgun (WGS) entry which is preliminary data.</text>
</comment>
<dbReference type="SUPFAM" id="SSF50447">
    <property type="entry name" value="Translation proteins"/>
    <property type="match status" value="1"/>
</dbReference>
<keyword evidence="9" id="KW-1185">Reference proteome</keyword>
<feature type="domain" description="RimM N-terminal" evidence="6">
    <location>
        <begin position="10"/>
        <end position="90"/>
    </location>
</feature>
<evidence type="ECO:0000256" key="4">
    <source>
        <dbReference type="ARBA" id="ARBA00023186"/>
    </source>
</evidence>
<dbReference type="GO" id="GO:0042274">
    <property type="term" value="P:ribosomal small subunit biogenesis"/>
    <property type="evidence" value="ECO:0007669"/>
    <property type="project" value="UniProtKB-UniRule"/>
</dbReference>
<dbReference type="GO" id="GO:0005737">
    <property type="term" value="C:cytoplasm"/>
    <property type="evidence" value="ECO:0007669"/>
    <property type="project" value="UniProtKB-SubCell"/>
</dbReference>
<keyword evidence="4 5" id="KW-0143">Chaperone</keyword>
<dbReference type="GO" id="GO:0043022">
    <property type="term" value="F:ribosome binding"/>
    <property type="evidence" value="ECO:0007669"/>
    <property type="project" value="InterPro"/>
</dbReference>
<dbReference type="InterPro" id="IPR011033">
    <property type="entry name" value="PRC_barrel-like_sf"/>
</dbReference>
<feature type="domain" description="Ribosome maturation factor RimM PRC barrel" evidence="7">
    <location>
        <begin position="103"/>
        <end position="169"/>
    </location>
</feature>
<evidence type="ECO:0000256" key="3">
    <source>
        <dbReference type="ARBA" id="ARBA00022552"/>
    </source>
</evidence>
<dbReference type="Pfam" id="PF01782">
    <property type="entry name" value="RimM"/>
    <property type="match status" value="1"/>
</dbReference>
<keyword evidence="3 5" id="KW-0698">rRNA processing</keyword>
<comment type="subcellular location">
    <subcellularLocation>
        <location evidence="5">Cytoplasm</location>
    </subcellularLocation>
</comment>
<dbReference type="Gene3D" id="2.40.30.60">
    <property type="entry name" value="RimM"/>
    <property type="match status" value="1"/>
</dbReference>
<evidence type="ECO:0000259" key="6">
    <source>
        <dbReference type="Pfam" id="PF01782"/>
    </source>
</evidence>
<comment type="domain">
    <text evidence="5">The PRC barrel domain binds ribosomal protein uS19.</text>
</comment>
<evidence type="ECO:0000256" key="5">
    <source>
        <dbReference type="HAMAP-Rule" id="MF_00014"/>
    </source>
</evidence>
<keyword evidence="1 5" id="KW-0963">Cytoplasm</keyword>
<comment type="function">
    <text evidence="5">An accessory protein needed during the final step in the assembly of 30S ribosomal subunit, possibly for assembly of the head region. Essential for efficient processing of 16S rRNA. May be needed both before and after RbfA during the maturation of 16S rRNA. It has affinity for free ribosomal 30S subunits but not for 70S ribosomes.</text>
</comment>
<dbReference type="Gene3D" id="2.30.30.240">
    <property type="entry name" value="PRC-barrel domain"/>
    <property type="match status" value="1"/>
</dbReference>
<dbReference type="AlphaFoldDB" id="A0A2L2X7L1"/>
<evidence type="ECO:0000313" key="8">
    <source>
        <dbReference type="EMBL" id="GBF31990.1"/>
    </source>
</evidence>
<dbReference type="GO" id="GO:0005840">
    <property type="term" value="C:ribosome"/>
    <property type="evidence" value="ECO:0007669"/>
    <property type="project" value="InterPro"/>
</dbReference>
<sequence>MKVAEEYIDIGKIVNTQGNRGELRIFPLTDFPGRFLDMDTVLVELNGEKRKYTIETARLYKKFVIIKFKETPDMTAAEKLKGALLKVTREELVELPEGSYYIFDLVGINVYDPAGNSLGILEEVIHTGANDVYVVAEQGGKPVLVPALKSVVKEIDVPGRRMVVEMPEEY</sequence>
<evidence type="ECO:0000259" key="7">
    <source>
        <dbReference type="Pfam" id="PF24986"/>
    </source>
</evidence>
<organism evidence="8 9">
    <name type="scientific">Desulfocucumis palustris</name>
    <dbReference type="NCBI Taxonomy" id="1898651"/>
    <lineage>
        <taxon>Bacteria</taxon>
        <taxon>Bacillati</taxon>
        <taxon>Bacillota</taxon>
        <taxon>Clostridia</taxon>
        <taxon>Eubacteriales</taxon>
        <taxon>Desulfocucumaceae</taxon>
        <taxon>Desulfocucumis</taxon>
    </lineage>
</organism>
<dbReference type="PANTHER" id="PTHR33692">
    <property type="entry name" value="RIBOSOME MATURATION FACTOR RIMM"/>
    <property type="match status" value="1"/>
</dbReference>
<evidence type="ECO:0000256" key="1">
    <source>
        <dbReference type="ARBA" id="ARBA00022490"/>
    </source>
</evidence>
<dbReference type="HAMAP" id="MF_00014">
    <property type="entry name" value="Ribosome_mat_RimM"/>
    <property type="match status" value="1"/>
</dbReference>
<dbReference type="InterPro" id="IPR011961">
    <property type="entry name" value="RimM"/>
</dbReference>
<comment type="similarity">
    <text evidence="5">Belongs to the RimM family.</text>
</comment>
<dbReference type="Pfam" id="PF24986">
    <property type="entry name" value="PRC_RimM"/>
    <property type="match status" value="1"/>
</dbReference>
<dbReference type="Proteomes" id="UP000239549">
    <property type="component" value="Unassembled WGS sequence"/>
</dbReference>
<dbReference type="InterPro" id="IPR036976">
    <property type="entry name" value="RimM_N_sf"/>
</dbReference>
<gene>
    <name evidence="5" type="primary">rimM</name>
    <name evidence="8" type="ORF">DCCM_0181</name>
</gene>
<dbReference type="SUPFAM" id="SSF50346">
    <property type="entry name" value="PRC-barrel domain"/>
    <property type="match status" value="1"/>
</dbReference>
<dbReference type="PANTHER" id="PTHR33692:SF1">
    <property type="entry name" value="RIBOSOME MATURATION FACTOR RIMM"/>
    <property type="match status" value="1"/>
</dbReference>
<name>A0A2L2X7L1_9FIRM</name>
<evidence type="ECO:0000256" key="2">
    <source>
        <dbReference type="ARBA" id="ARBA00022517"/>
    </source>
</evidence>
<dbReference type="InterPro" id="IPR002676">
    <property type="entry name" value="RimM_N"/>
</dbReference>
<accession>A0A2L2X7L1</accession>
<reference evidence="9" key="1">
    <citation type="submission" date="2018-02" db="EMBL/GenBank/DDBJ databases">
        <title>Genome sequence of Desulfocucumis palustris strain NAW-5.</title>
        <authorList>
            <person name="Watanabe M."/>
            <person name="Kojima H."/>
            <person name="Fukui M."/>
        </authorList>
    </citation>
    <scope>NUCLEOTIDE SEQUENCE [LARGE SCALE GENOMIC DNA]</scope>
    <source>
        <strain evidence="9">NAW-5</strain>
    </source>
</reference>
<comment type="subunit">
    <text evidence="5">Binds ribosomal protein uS19.</text>
</comment>